<dbReference type="RefSeq" id="WP_296938858.1">
    <property type="nucleotide sequence ID" value="NZ_LT599032.1"/>
</dbReference>
<dbReference type="PANTHER" id="PTHR38764">
    <property type="entry name" value="ACYL CARRIER PROTEIN PHOSPHODIESTERASE"/>
    <property type="match status" value="1"/>
</dbReference>
<name>A0A212J340_9BACT</name>
<dbReference type="InterPro" id="IPR007431">
    <property type="entry name" value="ACP_PD"/>
</dbReference>
<protein>
    <recommendedName>
        <fullName evidence="5">Acyl carrier protein phosphodiesterase</fullName>
    </recommendedName>
</protein>
<accession>A0A212J340</accession>
<sequence length="192" mass="22887">MNFLAHAYLSFGDPDILIGNMIADMVKGKQIEQYPERIRHGIHIHRHIDAYTDSHPVTLRAMEVFRSSAHKYAGPFLDVSYDHFLALDELSEPEEGWKEFAAKCYSQIEQYAEILPSKFCSMFMYMKSEDWFFNYRYNWMIERSFDRLQQRAAYLPDNAHIFTDFEKHYKEIADSYNEFFPDLKAYTQEISL</sequence>
<dbReference type="AlphaFoldDB" id="A0A212J340"/>
<keyword evidence="1" id="KW-0444">Lipid biosynthesis</keyword>
<keyword evidence="3" id="KW-0443">Lipid metabolism</keyword>
<reference evidence="4" key="1">
    <citation type="submission" date="2016-04" db="EMBL/GenBank/DDBJ databases">
        <authorList>
            <person name="Evans L.H."/>
            <person name="Alamgir A."/>
            <person name="Owens N."/>
            <person name="Weber N.D."/>
            <person name="Virtaneva K."/>
            <person name="Barbian K."/>
            <person name="Babar A."/>
            <person name="Rosenke K."/>
        </authorList>
    </citation>
    <scope>NUCLEOTIDE SEQUENCE</scope>
    <source>
        <strain evidence="4">86-1</strain>
    </source>
</reference>
<evidence type="ECO:0000256" key="3">
    <source>
        <dbReference type="ARBA" id="ARBA00023098"/>
    </source>
</evidence>
<dbReference type="Pfam" id="PF04336">
    <property type="entry name" value="ACP_PD"/>
    <property type="match status" value="1"/>
</dbReference>
<evidence type="ECO:0000313" key="4">
    <source>
        <dbReference type="EMBL" id="SBV93840.1"/>
    </source>
</evidence>
<evidence type="ECO:0008006" key="5">
    <source>
        <dbReference type="Google" id="ProtNLM"/>
    </source>
</evidence>
<keyword evidence="2" id="KW-0378">Hydrolase</keyword>
<evidence type="ECO:0000256" key="2">
    <source>
        <dbReference type="ARBA" id="ARBA00022801"/>
    </source>
</evidence>
<evidence type="ECO:0000256" key="1">
    <source>
        <dbReference type="ARBA" id="ARBA00022516"/>
    </source>
</evidence>
<dbReference type="GO" id="GO:0008770">
    <property type="term" value="F:[acyl-carrier-protein] phosphodiesterase activity"/>
    <property type="evidence" value="ECO:0007669"/>
    <property type="project" value="InterPro"/>
</dbReference>
<dbReference type="PANTHER" id="PTHR38764:SF1">
    <property type="entry name" value="ACYL CARRIER PROTEIN PHOSPHODIESTERASE"/>
    <property type="match status" value="1"/>
</dbReference>
<dbReference type="EMBL" id="FLUM01000001">
    <property type="protein sequence ID" value="SBV93840.1"/>
    <property type="molecule type" value="Genomic_DNA"/>
</dbReference>
<proteinExistence type="predicted"/>
<organism evidence="4">
    <name type="scientific">uncultured Dysgonomonas sp</name>
    <dbReference type="NCBI Taxonomy" id="206096"/>
    <lineage>
        <taxon>Bacteria</taxon>
        <taxon>Pseudomonadati</taxon>
        <taxon>Bacteroidota</taxon>
        <taxon>Bacteroidia</taxon>
        <taxon>Bacteroidales</taxon>
        <taxon>Dysgonomonadaceae</taxon>
        <taxon>Dysgonomonas</taxon>
        <taxon>environmental samples</taxon>
    </lineage>
</organism>
<dbReference type="GO" id="GO:0006633">
    <property type="term" value="P:fatty acid biosynthetic process"/>
    <property type="evidence" value="ECO:0007669"/>
    <property type="project" value="InterPro"/>
</dbReference>
<gene>
    <name evidence="4" type="ORF">KL86DYS1_10972</name>
</gene>